<evidence type="ECO:0000256" key="4">
    <source>
        <dbReference type="ARBA" id="ARBA00022801"/>
    </source>
</evidence>
<evidence type="ECO:0000256" key="7">
    <source>
        <dbReference type="ARBA" id="ARBA00023239"/>
    </source>
</evidence>
<dbReference type="InterPro" id="IPR003738">
    <property type="entry name" value="SRAP"/>
</dbReference>
<evidence type="ECO:0000256" key="5">
    <source>
        <dbReference type="ARBA" id="ARBA00023124"/>
    </source>
</evidence>
<comment type="similarity">
    <text evidence="1 8">Belongs to the SOS response-associated peptidase family.</text>
</comment>
<accession>A0ABM9B1D9</accession>
<dbReference type="GO" id="GO:0016787">
    <property type="term" value="F:hydrolase activity"/>
    <property type="evidence" value="ECO:0007669"/>
    <property type="project" value="UniProtKB-KW"/>
</dbReference>
<dbReference type="RefSeq" id="WP_238750678.1">
    <property type="nucleotide sequence ID" value="NZ_CAKLPZ010000002.1"/>
</dbReference>
<evidence type="ECO:0000256" key="3">
    <source>
        <dbReference type="ARBA" id="ARBA00022763"/>
    </source>
</evidence>
<proteinExistence type="inferred from homology"/>
<comment type="caution">
    <text evidence="9">The sequence shown here is derived from an EMBL/GenBank/DDBJ whole genome shotgun (WGS) entry which is preliminary data.</text>
</comment>
<keyword evidence="2 8" id="KW-0645">Protease</keyword>
<evidence type="ECO:0000256" key="6">
    <source>
        <dbReference type="ARBA" id="ARBA00023125"/>
    </source>
</evidence>
<organism evidence="9 10">
    <name type="scientific">Neolewinella maritima</name>
    <dbReference type="NCBI Taxonomy" id="1383882"/>
    <lineage>
        <taxon>Bacteria</taxon>
        <taxon>Pseudomonadati</taxon>
        <taxon>Bacteroidota</taxon>
        <taxon>Saprospiria</taxon>
        <taxon>Saprospirales</taxon>
        <taxon>Lewinellaceae</taxon>
        <taxon>Neolewinella</taxon>
    </lineage>
</organism>
<dbReference type="PANTHER" id="PTHR13604:SF0">
    <property type="entry name" value="ABASIC SITE PROCESSING PROTEIN HMCES"/>
    <property type="match status" value="1"/>
</dbReference>
<evidence type="ECO:0000256" key="1">
    <source>
        <dbReference type="ARBA" id="ARBA00008136"/>
    </source>
</evidence>
<keyword evidence="7" id="KW-0456">Lyase</keyword>
<dbReference type="EMBL" id="CAKLPZ010000002">
    <property type="protein sequence ID" value="CAH1000641.1"/>
    <property type="molecule type" value="Genomic_DNA"/>
</dbReference>
<evidence type="ECO:0000256" key="2">
    <source>
        <dbReference type="ARBA" id="ARBA00022670"/>
    </source>
</evidence>
<reference evidence="9" key="1">
    <citation type="submission" date="2021-12" db="EMBL/GenBank/DDBJ databases">
        <authorList>
            <person name="Rodrigo-Torres L."/>
            <person name="Arahal R. D."/>
            <person name="Lucena T."/>
        </authorList>
    </citation>
    <scope>NUCLEOTIDE SEQUENCE</scope>
    <source>
        <strain evidence="9">CECT 8419</strain>
    </source>
</reference>
<keyword evidence="4 8" id="KW-0378">Hydrolase</keyword>
<evidence type="ECO:0000313" key="10">
    <source>
        <dbReference type="Proteomes" id="UP000837803"/>
    </source>
</evidence>
<keyword evidence="5" id="KW-0190">Covalent protein-DNA linkage</keyword>
<sequence length="226" mass="25346">MCGRYSVVIDEAKLRKQFSKELTTPPTGLPTNYNMAPTQNGLVITDAAPDRLSAFRWGLVPFWAKDLKVGARMINARSEGIEDKPSFRKPIRERRCLVIGDSFYEWQRRDGGKQPFRILPADDRLLVMAGIWEQWNPKDGSEPVFTYSVITGAPNAEMAPIHDRMPMLLLDEERQSRWLNPDAALPDILSLLQTPADGTLRTYAVSAKVGNVRNNGPELHQAAEAA</sequence>
<protein>
    <recommendedName>
        <fullName evidence="8">Abasic site processing protein</fullName>
        <ecNumber evidence="8">3.4.-.-</ecNumber>
    </recommendedName>
</protein>
<dbReference type="PANTHER" id="PTHR13604">
    <property type="entry name" value="DC12-RELATED"/>
    <property type="match status" value="1"/>
</dbReference>
<dbReference type="EC" id="3.4.-.-" evidence="8"/>
<gene>
    <name evidence="9" type="primary">yedK</name>
    <name evidence="9" type="ORF">LEM8419_01775</name>
</gene>
<dbReference type="Gene3D" id="3.90.1680.10">
    <property type="entry name" value="SOS response associated peptidase-like"/>
    <property type="match status" value="1"/>
</dbReference>
<dbReference type="InterPro" id="IPR036590">
    <property type="entry name" value="SRAP-like"/>
</dbReference>
<evidence type="ECO:0000256" key="8">
    <source>
        <dbReference type="RuleBase" id="RU364100"/>
    </source>
</evidence>
<name>A0ABM9B1D9_9BACT</name>
<dbReference type="SUPFAM" id="SSF143081">
    <property type="entry name" value="BB1717-like"/>
    <property type="match status" value="1"/>
</dbReference>
<keyword evidence="3" id="KW-0227">DNA damage</keyword>
<keyword evidence="10" id="KW-1185">Reference proteome</keyword>
<dbReference type="Pfam" id="PF02586">
    <property type="entry name" value="SRAP"/>
    <property type="match status" value="1"/>
</dbReference>
<keyword evidence="6" id="KW-0238">DNA-binding</keyword>
<dbReference type="Proteomes" id="UP000837803">
    <property type="component" value="Unassembled WGS sequence"/>
</dbReference>
<evidence type="ECO:0000313" key="9">
    <source>
        <dbReference type="EMBL" id="CAH1000641.1"/>
    </source>
</evidence>